<dbReference type="Gene3D" id="3.10.250.10">
    <property type="entry name" value="SRCR-like domain"/>
    <property type="match status" value="1"/>
</dbReference>
<evidence type="ECO:0000313" key="6">
    <source>
        <dbReference type="Proteomes" id="UP000792457"/>
    </source>
</evidence>
<feature type="domain" description="SRCR" evidence="4">
    <location>
        <begin position="70"/>
        <end position="238"/>
    </location>
</feature>
<dbReference type="PANTHER" id="PTHR48071:SF18">
    <property type="entry name" value="DELETED IN MALIGNANT BRAIN TUMORS 1 PROTEIN-RELATED"/>
    <property type="match status" value="1"/>
</dbReference>
<evidence type="ECO:0000256" key="2">
    <source>
        <dbReference type="PROSITE-ProRule" id="PRU00196"/>
    </source>
</evidence>
<dbReference type="PRINTS" id="PR00258">
    <property type="entry name" value="SPERACTRCPTR"/>
</dbReference>
<evidence type="ECO:0000259" key="4">
    <source>
        <dbReference type="PROSITE" id="PS50287"/>
    </source>
</evidence>
<dbReference type="AlphaFoldDB" id="A0A8K0KNS0"/>
<dbReference type="SUPFAM" id="SSF56436">
    <property type="entry name" value="C-type lectin-like"/>
    <property type="match status" value="1"/>
</dbReference>
<feature type="disulfide bond" evidence="2">
    <location>
        <begin position="206"/>
        <end position="216"/>
    </location>
</feature>
<protein>
    <recommendedName>
        <fullName evidence="4">SRCR domain-containing protein</fullName>
    </recommendedName>
</protein>
<dbReference type="InterPro" id="IPR001190">
    <property type="entry name" value="SRCR"/>
</dbReference>
<sequence length="308" mass="34130">MDHKNRTGDNNAESLSLGGEEFIETTKPILSLISSPSDISSTKAPLHFPQPEKNFLQGSQPVTPKTGQQIRLRGGKSPWEGYVELYVLHKNGEGSWSLICDEEGKWNLKEANVVCRQLGYHRSAQSRLYINMSDIFFMLAVIYCLVSMGNSVLDTPLLPIATCIDSSYVQSISLLTNHPQGASIAWQGIQMEKDVLQDVHVGSVQCMGSEDSMLHCIKEHNFTTQCNLKKRAVGVRCQTEYRSLCGISEVPFAGQCYFLVKGDESKPFLSRDFAAEECRKRGAVLLSINSQVSQSSGFFLSLSSGKQF</sequence>
<gene>
    <name evidence="5" type="ORF">J437_LFUL016568</name>
</gene>
<comment type="caution">
    <text evidence="2">Lacks conserved residue(s) required for the propagation of feature annotation.</text>
</comment>
<dbReference type="Pfam" id="PF00530">
    <property type="entry name" value="SRCR"/>
    <property type="match status" value="1"/>
</dbReference>
<evidence type="ECO:0000256" key="1">
    <source>
        <dbReference type="ARBA" id="ARBA00023157"/>
    </source>
</evidence>
<name>A0A8K0KNS0_LADFU</name>
<evidence type="ECO:0000313" key="5">
    <source>
        <dbReference type="EMBL" id="KAG8238689.1"/>
    </source>
</evidence>
<keyword evidence="3" id="KW-1133">Transmembrane helix</keyword>
<dbReference type="SUPFAM" id="SSF56487">
    <property type="entry name" value="SRCR-like"/>
    <property type="match status" value="1"/>
</dbReference>
<reference evidence="5" key="2">
    <citation type="submission" date="2017-10" db="EMBL/GenBank/DDBJ databases">
        <title>Ladona fulva Genome sequencing and assembly.</title>
        <authorList>
            <person name="Murali S."/>
            <person name="Richards S."/>
            <person name="Bandaranaike D."/>
            <person name="Bellair M."/>
            <person name="Blankenburg K."/>
            <person name="Chao H."/>
            <person name="Dinh H."/>
            <person name="Doddapaneni H."/>
            <person name="Dugan-Rocha S."/>
            <person name="Elkadiri S."/>
            <person name="Gnanaolivu R."/>
            <person name="Hernandez B."/>
            <person name="Skinner E."/>
            <person name="Javaid M."/>
            <person name="Lee S."/>
            <person name="Li M."/>
            <person name="Ming W."/>
            <person name="Munidasa M."/>
            <person name="Muniz J."/>
            <person name="Nguyen L."/>
            <person name="Hughes D."/>
            <person name="Osuji N."/>
            <person name="Pu L.-L."/>
            <person name="Puazo M."/>
            <person name="Qu C."/>
            <person name="Quiroz J."/>
            <person name="Raj R."/>
            <person name="Weissenberger G."/>
            <person name="Xin Y."/>
            <person name="Zou X."/>
            <person name="Han Y."/>
            <person name="Worley K."/>
            <person name="Muzny D."/>
            <person name="Gibbs R."/>
        </authorList>
    </citation>
    <scope>NUCLEOTIDE SEQUENCE</scope>
    <source>
        <strain evidence="5">Sampled in the wild</strain>
    </source>
</reference>
<dbReference type="OrthoDB" id="6020543at2759"/>
<feature type="transmembrane region" description="Helical" evidence="3">
    <location>
        <begin position="135"/>
        <end position="153"/>
    </location>
</feature>
<dbReference type="SMART" id="SM00202">
    <property type="entry name" value="SR"/>
    <property type="match status" value="1"/>
</dbReference>
<keyword evidence="3" id="KW-0472">Membrane</keyword>
<proteinExistence type="predicted"/>
<keyword evidence="6" id="KW-1185">Reference proteome</keyword>
<accession>A0A8K0KNS0</accession>
<reference evidence="5" key="1">
    <citation type="submission" date="2013-04" db="EMBL/GenBank/DDBJ databases">
        <authorList>
            <person name="Qu J."/>
            <person name="Murali S.C."/>
            <person name="Bandaranaike D."/>
            <person name="Bellair M."/>
            <person name="Blankenburg K."/>
            <person name="Chao H."/>
            <person name="Dinh H."/>
            <person name="Doddapaneni H."/>
            <person name="Downs B."/>
            <person name="Dugan-Rocha S."/>
            <person name="Elkadiri S."/>
            <person name="Gnanaolivu R.D."/>
            <person name="Hernandez B."/>
            <person name="Javaid M."/>
            <person name="Jayaseelan J.C."/>
            <person name="Lee S."/>
            <person name="Li M."/>
            <person name="Ming W."/>
            <person name="Munidasa M."/>
            <person name="Muniz J."/>
            <person name="Nguyen L."/>
            <person name="Ongeri F."/>
            <person name="Osuji N."/>
            <person name="Pu L.-L."/>
            <person name="Puazo M."/>
            <person name="Qu C."/>
            <person name="Quiroz J."/>
            <person name="Raj R."/>
            <person name="Weissenberger G."/>
            <person name="Xin Y."/>
            <person name="Zou X."/>
            <person name="Han Y."/>
            <person name="Richards S."/>
            <person name="Worley K."/>
            <person name="Muzny D."/>
            <person name="Gibbs R."/>
        </authorList>
    </citation>
    <scope>NUCLEOTIDE SEQUENCE</scope>
    <source>
        <strain evidence="5">Sampled in the wild</strain>
    </source>
</reference>
<organism evidence="5 6">
    <name type="scientific">Ladona fulva</name>
    <name type="common">Scarce chaser dragonfly</name>
    <name type="synonym">Libellula fulva</name>
    <dbReference type="NCBI Taxonomy" id="123851"/>
    <lineage>
        <taxon>Eukaryota</taxon>
        <taxon>Metazoa</taxon>
        <taxon>Ecdysozoa</taxon>
        <taxon>Arthropoda</taxon>
        <taxon>Hexapoda</taxon>
        <taxon>Insecta</taxon>
        <taxon>Pterygota</taxon>
        <taxon>Palaeoptera</taxon>
        <taxon>Odonata</taxon>
        <taxon>Epiprocta</taxon>
        <taxon>Anisoptera</taxon>
        <taxon>Libelluloidea</taxon>
        <taxon>Libellulidae</taxon>
        <taxon>Ladona</taxon>
    </lineage>
</organism>
<keyword evidence="1 2" id="KW-1015">Disulfide bond</keyword>
<comment type="caution">
    <text evidence="5">The sequence shown here is derived from an EMBL/GenBank/DDBJ whole genome shotgun (WGS) entry which is preliminary data.</text>
</comment>
<dbReference type="PROSITE" id="PS50287">
    <property type="entry name" value="SRCR_2"/>
    <property type="match status" value="1"/>
</dbReference>
<dbReference type="EMBL" id="KZ309417">
    <property type="protein sequence ID" value="KAG8238689.1"/>
    <property type="molecule type" value="Genomic_DNA"/>
</dbReference>
<dbReference type="PANTHER" id="PTHR48071">
    <property type="entry name" value="SRCR DOMAIN-CONTAINING PROTEIN"/>
    <property type="match status" value="1"/>
</dbReference>
<dbReference type="Proteomes" id="UP000792457">
    <property type="component" value="Unassembled WGS sequence"/>
</dbReference>
<dbReference type="InterPro" id="IPR016187">
    <property type="entry name" value="CTDL_fold"/>
</dbReference>
<evidence type="ECO:0000256" key="3">
    <source>
        <dbReference type="SAM" id="Phobius"/>
    </source>
</evidence>
<dbReference type="InterPro" id="IPR036772">
    <property type="entry name" value="SRCR-like_dom_sf"/>
</dbReference>
<keyword evidence="3" id="KW-0812">Transmembrane</keyword>
<dbReference type="GO" id="GO:0016020">
    <property type="term" value="C:membrane"/>
    <property type="evidence" value="ECO:0007669"/>
    <property type="project" value="InterPro"/>
</dbReference>